<dbReference type="PANTHER" id="PTHR12854">
    <property type="entry name" value="ATAXIN 2-RELATED"/>
    <property type="match status" value="1"/>
</dbReference>
<dbReference type="InterPro" id="IPR009604">
    <property type="entry name" value="LsmAD_domain"/>
</dbReference>
<feature type="region of interest" description="Disordered" evidence="1">
    <location>
        <begin position="654"/>
        <end position="686"/>
    </location>
</feature>
<dbReference type="FunCoup" id="A0A165NVH6">
    <property type="interactions" value="80"/>
</dbReference>
<sequence>MATTARQPKSTRGRGGAPDANRRPSAWGQGGRASPAFSPASNPVRLPTSPQGGAFPPLTQPNGTRTPDAAGDRVLQALSGLTGTTITLMTKTAQRYEGTIASTNGEGDTTGVTLKDVKEVSSSGAPLKDRLFIASTNIDTWTSGPADSRPTNGANGDTFKTDTDISQKAAPRRERELQSWADSPLPSTALNNRPGLADDETFGSGSSTGLKWDQFTVNETLFGVKTDWNEDLYTTKLDRSRPDFKEREREAQRIANEIMGAATNNPHIAEERNLDLPDGAGANEEDKYGAVVRGANAYVPPGARKQGGVGAPAPVKTDVPKVSVNAPDGTAVQSAQSGATPPKTTSPVPTASVANKPPADPLPAFRQFVTTEKERLKEKRHALVKNELDKRRAELLKFSQSFKLNKPIPEDLVPILAKDEEKQQQIREKSARDAASAQARSIGTSTTSVMSPSPSTRIQQPSPAQTPKLTSVKTSAAAGGSSAKASILASSSTNVASASKASSAKADSAKRISMFIQPIPPFKGKKSTPNGQAPASTASSTGATTGGAVAPPSPNAPRLSVNAPSFKPNPKAVAFTPTTTSPNPSSSPASPKGKAVDTSASPNPFFGPRIIKKTPPVSMRDDFNPFKYNKVAEASAVNALWPYNGKPYKLMFPPITVPPQQQSPHIPPPPGPPQMPPQSYEEDPQPQAPRGFIYAYPPYAYPGQPMIPGMGPPPPGYMPGPHMQPMPYPYAMPPPNAMYASPQMGQMPPPQYMPPPPGPYPPNGNAGRPSMPPTPIPAHAHPYYHQSPQLQHAVPYPMMIQPGMPPHPYEAAPAAPAPPVGM</sequence>
<feature type="region of interest" description="Disordered" evidence="1">
    <location>
        <begin position="1"/>
        <end position="72"/>
    </location>
</feature>
<feature type="compositionally biased region" description="Polar residues" evidence="1">
    <location>
        <begin position="457"/>
        <end position="474"/>
    </location>
</feature>
<feature type="compositionally biased region" description="Polar residues" evidence="1">
    <location>
        <begin position="331"/>
        <end position="353"/>
    </location>
</feature>
<dbReference type="STRING" id="1314782.A0A165NVH6"/>
<feature type="compositionally biased region" description="Polar residues" evidence="1">
    <location>
        <begin position="1"/>
        <end position="10"/>
    </location>
</feature>
<reference evidence="3 4" key="1">
    <citation type="journal article" date="2016" name="Mol. Biol. Evol.">
        <title>Comparative Genomics of Early-Diverging Mushroom-Forming Fungi Provides Insights into the Origins of Lignocellulose Decay Capabilities.</title>
        <authorList>
            <person name="Nagy L.G."/>
            <person name="Riley R."/>
            <person name="Tritt A."/>
            <person name="Adam C."/>
            <person name="Daum C."/>
            <person name="Floudas D."/>
            <person name="Sun H."/>
            <person name="Yadav J.S."/>
            <person name="Pangilinan J."/>
            <person name="Larsson K.H."/>
            <person name="Matsuura K."/>
            <person name="Barry K."/>
            <person name="Labutti K."/>
            <person name="Kuo R."/>
            <person name="Ohm R.A."/>
            <person name="Bhattacharya S.S."/>
            <person name="Shirouzu T."/>
            <person name="Yoshinaga Y."/>
            <person name="Martin F.M."/>
            <person name="Grigoriev I.V."/>
            <person name="Hibbett D.S."/>
        </authorList>
    </citation>
    <scope>NUCLEOTIDE SEQUENCE [LARGE SCALE GENOMIC DNA]</scope>
    <source>
        <strain evidence="3 4">HHB14362 ss-1</strain>
    </source>
</reference>
<dbReference type="InterPro" id="IPR045117">
    <property type="entry name" value="ATXN2-like"/>
</dbReference>
<evidence type="ECO:0000259" key="2">
    <source>
        <dbReference type="SMART" id="SM01272"/>
    </source>
</evidence>
<dbReference type="GO" id="GO:0003729">
    <property type="term" value="F:mRNA binding"/>
    <property type="evidence" value="ECO:0007669"/>
    <property type="project" value="TreeGrafter"/>
</dbReference>
<dbReference type="AlphaFoldDB" id="A0A165NVH6"/>
<dbReference type="InParanoid" id="A0A165NVH6"/>
<evidence type="ECO:0000256" key="1">
    <source>
        <dbReference type="SAM" id="MobiDB-lite"/>
    </source>
</evidence>
<dbReference type="OrthoDB" id="2275718at2759"/>
<feature type="compositionally biased region" description="Pro residues" evidence="1">
    <location>
        <begin position="665"/>
        <end position="676"/>
    </location>
</feature>
<feature type="compositionally biased region" description="Polar residues" evidence="1">
    <location>
        <begin position="139"/>
        <end position="155"/>
    </location>
</feature>
<dbReference type="GO" id="GO:0034063">
    <property type="term" value="P:stress granule assembly"/>
    <property type="evidence" value="ECO:0007669"/>
    <property type="project" value="TreeGrafter"/>
</dbReference>
<dbReference type="EMBL" id="KV425625">
    <property type="protein sequence ID" value="KZT20164.1"/>
    <property type="molecule type" value="Genomic_DNA"/>
</dbReference>
<dbReference type="GO" id="GO:0010494">
    <property type="term" value="C:cytoplasmic stress granule"/>
    <property type="evidence" value="ECO:0007669"/>
    <property type="project" value="TreeGrafter"/>
</dbReference>
<feature type="compositionally biased region" description="Low complexity" evidence="1">
    <location>
        <begin position="576"/>
        <end position="591"/>
    </location>
</feature>
<accession>A0A165NVH6</accession>
<organism evidence="3 4">
    <name type="scientific">Neolentinus lepideus HHB14362 ss-1</name>
    <dbReference type="NCBI Taxonomy" id="1314782"/>
    <lineage>
        <taxon>Eukaryota</taxon>
        <taxon>Fungi</taxon>
        <taxon>Dikarya</taxon>
        <taxon>Basidiomycota</taxon>
        <taxon>Agaricomycotina</taxon>
        <taxon>Agaricomycetes</taxon>
        <taxon>Gloeophyllales</taxon>
        <taxon>Gloeophyllaceae</taxon>
        <taxon>Neolentinus</taxon>
    </lineage>
</organism>
<dbReference type="SMART" id="SM01272">
    <property type="entry name" value="LsmAD"/>
    <property type="match status" value="1"/>
</dbReference>
<gene>
    <name evidence="3" type="ORF">NEOLEDRAFT_1141136</name>
</gene>
<dbReference type="Pfam" id="PF06741">
    <property type="entry name" value="LsmAD"/>
    <property type="match status" value="1"/>
</dbReference>
<name>A0A165NVH6_9AGAM</name>
<feature type="region of interest" description="Disordered" evidence="1">
    <location>
        <begin position="139"/>
        <end position="209"/>
    </location>
</feature>
<proteinExistence type="predicted"/>
<dbReference type="PANTHER" id="PTHR12854:SF7">
    <property type="entry name" value="ATAXIN-2 HOMOLOG"/>
    <property type="match status" value="1"/>
</dbReference>
<evidence type="ECO:0000313" key="3">
    <source>
        <dbReference type="EMBL" id="KZT20164.1"/>
    </source>
</evidence>
<feature type="compositionally biased region" description="Low complexity" evidence="1">
    <location>
        <begin position="531"/>
        <end position="550"/>
    </location>
</feature>
<feature type="domain" description="LsmAD" evidence="2">
    <location>
        <begin position="222"/>
        <end position="294"/>
    </location>
</feature>
<keyword evidence="4" id="KW-1185">Reference proteome</keyword>
<protein>
    <recommendedName>
        <fullName evidence="2">LsmAD domain-containing protein</fullName>
    </recommendedName>
</protein>
<evidence type="ECO:0000313" key="4">
    <source>
        <dbReference type="Proteomes" id="UP000076761"/>
    </source>
</evidence>
<feature type="compositionally biased region" description="Low complexity" evidence="1">
    <location>
        <begin position="433"/>
        <end position="456"/>
    </location>
</feature>
<feature type="region of interest" description="Disordered" evidence="1">
    <location>
        <begin position="320"/>
        <end position="363"/>
    </location>
</feature>
<feature type="compositionally biased region" description="Basic and acidic residues" evidence="1">
    <location>
        <begin position="159"/>
        <end position="177"/>
    </location>
</feature>
<feature type="region of interest" description="Disordered" evidence="1">
    <location>
        <begin position="429"/>
        <end position="475"/>
    </location>
</feature>
<dbReference type="Proteomes" id="UP000076761">
    <property type="component" value="Unassembled WGS sequence"/>
</dbReference>
<feature type="region of interest" description="Disordered" evidence="1">
    <location>
        <begin position="519"/>
        <end position="615"/>
    </location>
</feature>